<keyword evidence="7 13" id="KW-0812">Transmembrane</keyword>
<dbReference type="InterPro" id="IPR011297">
    <property type="entry name" value="PTS_IIABC_b_glu"/>
</dbReference>
<feature type="transmembrane region" description="Helical" evidence="13">
    <location>
        <begin position="387"/>
        <end position="406"/>
    </location>
</feature>
<dbReference type="PANTHER" id="PTHR30175:SF1">
    <property type="entry name" value="PTS SYSTEM ARBUTIN-, CELLOBIOSE-, AND SALICIN-SPECIFIC EIIBC COMPONENT-RELATED"/>
    <property type="match status" value="1"/>
</dbReference>
<dbReference type="PROSITE" id="PS00371">
    <property type="entry name" value="PTS_EIIA_TYPE_1_HIS"/>
    <property type="match status" value="1"/>
</dbReference>
<evidence type="ECO:0000256" key="7">
    <source>
        <dbReference type="ARBA" id="ARBA00022692"/>
    </source>
</evidence>
<feature type="transmembrane region" description="Helical" evidence="13">
    <location>
        <begin position="431"/>
        <end position="453"/>
    </location>
</feature>
<evidence type="ECO:0000256" key="4">
    <source>
        <dbReference type="ARBA" id="ARBA00022597"/>
    </source>
</evidence>
<evidence type="ECO:0000259" key="16">
    <source>
        <dbReference type="PROSITE" id="PS51103"/>
    </source>
</evidence>
<dbReference type="InterPro" id="IPR018113">
    <property type="entry name" value="PTrfase_EIIB_Cys"/>
</dbReference>
<dbReference type="InterPro" id="IPR036878">
    <property type="entry name" value="Glu_permease_IIB"/>
</dbReference>
<dbReference type="FunFam" id="2.70.70.10:FF:000001">
    <property type="entry name" value="PTS system glucose-specific IIA component"/>
    <property type="match status" value="1"/>
</dbReference>
<comment type="subcellular location">
    <subcellularLocation>
        <location evidence="1">Cell membrane</location>
        <topology evidence="1">Multi-pass membrane protein</topology>
    </subcellularLocation>
</comment>
<feature type="transmembrane region" description="Helical" evidence="13">
    <location>
        <begin position="207"/>
        <end position="232"/>
    </location>
</feature>
<gene>
    <name evidence="17" type="primary">bglC</name>
    <name evidence="17" type="ORF">CE91St55_25340</name>
</gene>
<dbReference type="PROSITE" id="PS51103">
    <property type="entry name" value="PTS_EIIC_TYPE_1"/>
    <property type="match status" value="1"/>
</dbReference>
<dbReference type="EMBL" id="BQNJ01000001">
    <property type="protein sequence ID" value="GKH00553.1"/>
    <property type="molecule type" value="Genomic_DNA"/>
</dbReference>
<keyword evidence="6" id="KW-0598">Phosphotransferase system</keyword>
<protein>
    <submittedName>
        <fullName evidence="17">PTS beta-glucoside transporter subunit EIIBCA</fullName>
    </submittedName>
</protein>
<dbReference type="Pfam" id="PF00358">
    <property type="entry name" value="PTS_EIIA_1"/>
    <property type="match status" value="1"/>
</dbReference>
<dbReference type="PANTHER" id="PTHR30175">
    <property type="entry name" value="PHOSPHOTRANSFERASE SYSTEM TRANSPORT PROTEIN"/>
    <property type="match status" value="1"/>
</dbReference>
<evidence type="ECO:0000256" key="9">
    <source>
        <dbReference type="ARBA" id="ARBA00022989"/>
    </source>
</evidence>
<evidence type="ECO:0000256" key="5">
    <source>
        <dbReference type="ARBA" id="ARBA00022679"/>
    </source>
</evidence>
<dbReference type="SUPFAM" id="SSF55604">
    <property type="entry name" value="Glucose permease domain IIB"/>
    <property type="match status" value="1"/>
</dbReference>
<keyword evidence="10 13" id="KW-0472">Membrane</keyword>
<reference evidence="17" key="1">
    <citation type="submission" date="2022-01" db="EMBL/GenBank/DDBJ databases">
        <title>Novel bile acid biosynthetic pathways are enriched in the microbiome of centenarians.</title>
        <authorList>
            <person name="Sato Y."/>
            <person name="Atarashi K."/>
            <person name="Plichta R.D."/>
            <person name="Arai Y."/>
            <person name="Sasajima S."/>
            <person name="Kearney M.S."/>
            <person name="Suda W."/>
            <person name="Takeshita K."/>
            <person name="Sasaki T."/>
            <person name="Okamoto S."/>
            <person name="Skelly N.A."/>
            <person name="Okamura Y."/>
            <person name="Vlamakis H."/>
            <person name="Li Y."/>
            <person name="Tanoue T."/>
            <person name="Takei H."/>
            <person name="Nittono H."/>
            <person name="Narushima S."/>
            <person name="Irie J."/>
            <person name="Itoh H."/>
            <person name="Moriya K."/>
            <person name="Sugiura Y."/>
            <person name="Suematsu M."/>
            <person name="Moritoki N."/>
            <person name="Shibata S."/>
            <person name="Littman R.D."/>
            <person name="Fischbach A.M."/>
            <person name="Uwamino Y."/>
            <person name="Inoue T."/>
            <person name="Honda A."/>
            <person name="Hattori M."/>
            <person name="Murai T."/>
            <person name="Xavier J.R."/>
            <person name="Hirose N."/>
            <person name="Honda K."/>
        </authorList>
    </citation>
    <scope>NUCLEOTIDE SEQUENCE</scope>
    <source>
        <strain evidence="17">CE91-St55</strain>
    </source>
</reference>
<evidence type="ECO:0000256" key="12">
    <source>
        <dbReference type="SAM" id="MobiDB-lite"/>
    </source>
</evidence>
<feature type="transmembrane region" description="Helical" evidence="13">
    <location>
        <begin position="252"/>
        <end position="278"/>
    </location>
</feature>
<evidence type="ECO:0000256" key="2">
    <source>
        <dbReference type="ARBA" id="ARBA00022448"/>
    </source>
</evidence>
<accession>A0AA37JJW4</accession>
<evidence type="ECO:0000256" key="10">
    <source>
        <dbReference type="ARBA" id="ARBA00023136"/>
    </source>
</evidence>
<evidence type="ECO:0000313" key="18">
    <source>
        <dbReference type="Proteomes" id="UP001055091"/>
    </source>
</evidence>
<dbReference type="Pfam" id="PF00367">
    <property type="entry name" value="PTS_EIIB"/>
    <property type="match status" value="1"/>
</dbReference>
<comment type="caution">
    <text evidence="17">The sequence shown here is derived from an EMBL/GenBank/DDBJ whole genome shotgun (WGS) entry which is preliminary data.</text>
</comment>
<keyword evidence="8" id="KW-0418">Kinase</keyword>
<dbReference type="Gene3D" id="2.70.70.10">
    <property type="entry name" value="Glucose Permease (Domain IIA)"/>
    <property type="match status" value="1"/>
</dbReference>
<dbReference type="CDD" id="cd00210">
    <property type="entry name" value="PTS_IIA_glc"/>
    <property type="match status" value="1"/>
</dbReference>
<feature type="transmembrane region" description="Helical" evidence="13">
    <location>
        <begin position="328"/>
        <end position="349"/>
    </location>
</feature>
<keyword evidence="9 13" id="KW-1133">Transmembrane helix</keyword>
<dbReference type="CDD" id="cd00212">
    <property type="entry name" value="PTS_IIB_glc"/>
    <property type="match status" value="1"/>
</dbReference>
<feature type="domain" description="PTS EIIA type-1" evidence="14">
    <location>
        <begin position="506"/>
        <end position="610"/>
    </location>
</feature>
<evidence type="ECO:0000313" key="17">
    <source>
        <dbReference type="EMBL" id="GKH00553.1"/>
    </source>
</evidence>
<dbReference type="GO" id="GO:0015771">
    <property type="term" value="P:trehalose transport"/>
    <property type="evidence" value="ECO:0007669"/>
    <property type="project" value="TreeGrafter"/>
</dbReference>
<keyword evidence="4" id="KW-0762">Sugar transport</keyword>
<sequence length="644" mass="67916">MDYKKLAEDILAKVGGEENISGLTHCATRLRFNLKDEGKAQTEALKKVNGVMGVISKGGQYQVVIGSDVASVYRPLTELCEVTAGEGGQPSQEKKDDRKVVEKLIDTLSGIFTPILPAITAAGMIKAILALLTAFSLVDKTGTTYQTLNFMADAAFYFLPVLLANSAAKKFKCNPYLAMMLGGMLLHPDFVNMVAASKESGEAIRIFLLPITNAGYSSSVLPIILIVWFMSYVEPIADRISPKPVKFFTKPLITAIVTGIVGLVVIGPIGTIISNLIASGVHGLNNYCSWLVPALVGAFTPLLVMTGTHYGLIPIGINNRMTMGYDTLIYPGMLGSNVAQGGAALAVALKSRKSEIRQLASSAGITAVCGITEPALYGINIRFKTPLYAAMIGGGAGGFLMGILNVKNYSGGSPGFLTLPSYLGGDTLTSFYFACAGAAVSVVIAFITSYVLYKDPSDENGERAGGETKSAKQDSEWDSAERSSGKAVTIAAPLTGEVVPLGQVNDPTFSEEILGKGTAIRPAVGRVVSPVNGTIATIFETGHAMGLVSEDGAEILIHVGLDTVNLKGKYFSVKKKFGDRVKTGDCILEFDLEAIKAEGYDVITPVIISNHFNYSAVETVAGGQVEAGADLLRLSDGGNNENIS</sequence>
<dbReference type="InterPro" id="IPR050558">
    <property type="entry name" value="PTS_Sugar-Specific_Components"/>
</dbReference>
<dbReference type="Gene3D" id="3.30.1360.60">
    <property type="entry name" value="Glucose permease domain IIB"/>
    <property type="match status" value="1"/>
</dbReference>
<evidence type="ECO:0000256" key="11">
    <source>
        <dbReference type="PROSITE-ProRule" id="PRU00421"/>
    </source>
</evidence>
<dbReference type="PROSITE" id="PS01035">
    <property type="entry name" value="PTS_EIIB_TYPE_1_CYS"/>
    <property type="match status" value="1"/>
</dbReference>
<dbReference type="AlphaFoldDB" id="A0AA37JJW4"/>
<dbReference type="InterPro" id="IPR001127">
    <property type="entry name" value="PTS_EIIA_1_perm"/>
</dbReference>
<organism evidence="17 18">
    <name type="scientific">Hungatella hathewayi</name>
    <dbReference type="NCBI Taxonomy" id="154046"/>
    <lineage>
        <taxon>Bacteria</taxon>
        <taxon>Bacillati</taxon>
        <taxon>Bacillota</taxon>
        <taxon>Clostridia</taxon>
        <taxon>Lachnospirales</taxon>
        <taxon>Lachnospiraceae</taxon>
        <taxon>Hungatella</taxon>
    </lineage>
</organism>
<dbReference type="Pfam" id="PF02378">
    <property type="entry name" value="PTS_EIIC"/>
    <property type="match status" value="1"/>
</dbReference>
<dbReference type="InterPro" id="IPR001996">
    <property type="entry name" value="PTS_IIB_1"/>
</dbReference>
<evidence type="ECO:0000259" key="15">
    <source>
        <dbReference type="PROSITE" id="PS51098"/>
    </source>
</evidence>
<dbReference type="GO" id="GO:0005886">
    <property type="term" value="C:plasma membrane"/>
    <property type="evidence" value="ECO:0007669"/>
    <property type="project" value="UniProtKB-SubCell"/>
</dbReference>
<dbReference type="SUPFAM" id="SSF51261">
    <property type="entry name" value="Duplicated hybrid motif"/>
    <property type="match status" value="1"/>
</dbReference>
<dbReference type="NCBIfam" id="TIGR01995">
    <property type="entry name" value="PTS-II-ABC-beta"/>
    <property type="match status" value="1"/>
</dbReference>
<dbReference type="InterPro" id="IPR013013">
    <property type="entry name" value="PTS_EIIC_1"/>
</dbReference>
<evidence type="ECO:0000256" key="6">
    <source>
        <dbReference type="ARBA" id="ARBA00022683"/>
    </source>
</evidence>
<keyword evidence="3" id="KW-1003">Cell membrane</keyword>
<feature type="transmembrane region" description="Helical" evidence="13">
    <location>
        <begin position="115"/>
        <end position="138"/>
    </location>
</feature>
<feature type="transmembrane region" description="Helical" evidence="13">
    <location>
        <begin position="290"/>
        <end position="308"/>
    </location>
</feature>
<feature type="domain" description="PTS EIIB type-1" evidence="15">
    <location>
        <begin position="4"/>
        <end position="86"/>
    </location>
</feature>
<dbReference type="FunFam" id="3.30.1360.60:FF:000001">
    <property type="entry name" value="PTS system glucose-specific IIBC component PtsG"/>
    <property type="match status" value="1"/>
</dbReference>
<feature type="region of interest" description="Disordered" evidence="12">
    <location>
        <begin position="458"/>
        <end position="484"/>
    </location>
</feature>
<dbReference type="GO" id="GO:0090589">
    <property type="term" value="F:protein-phosphocysteine-trehalose phosphotransferase system transporter activity"/>
    <property type="evidence" value="ECO:0007669"/>
    <property type="project" value="TreeGrafter"/>
</dbReference>
<evidence type="ECO:0000256" key="13">
    <source>
        <dbReference type="SAM" id="Phobius"/>
    </source>
</evidence>
<evidence type="ECO:0000256" key="3">
    <source>
        <dbReference type="ARBA" id="ARBA00022475"/>
    </source>
</evidence>
<feature type="transmembrane region" description="Helical" evidence="13">
    <location>
        <begin position="150"/>
        <end position="168"/>
    </location>
</feature>
<dbReference type="PROSITE" id="PS51093">
    <property type="entry name" value="PTS_EIIA_TYPE_1"/>
    <property type="match status" value="1"/>
</dbReference>
<dbReference type="NCBIfam" id="TIGR00830">
    <property type="entry name" value="PTBA"/>
    <property type="match status" value="1"/>
</dbReference>
<dbReference type="Proteomes" id="UP001055091">
    <property type="component" value="Unassembled WGS sequence"/>
</dbReference>
<evidence type="ECO:0000256" key="1">
    <source>
        <dbReference type="ARBA" id="ARBA00004651"/>
    </source>
</evidence>
<dbReference type="PROSITE" id="PS51098">
    <property type="entry name" value="PTS_EIIB_TYPE_1"/>
    <property type="match status" value="1"/>
</dbReference>
<evidence type="ECO:0000259" key="14">
    <source>
        <dbReference type="PROSITE" id="PS51093"/>
    </source>
</evidence>
<dbReference type="GO" id="GO:0009401">
    <property type="term" value="P:phosphoenolpyruvate-dependent sugar phosphotransferase system"/>
    <property type="evidence" value="ECO:0007669"/>
    <property type="project" value="UniProtKB-KW"/>
</dbReference>
<feature type="active site" description="Phosphocysteine intermediate; for EIIB activity" evidence="11">
    <location>
        <position position="26"/>
    </location>
</feature>
<keyword evidence="2" id="KW-0813">Transport</keyword>
<keyword evidence="5" id="KW-0808">Transferase</keyword>
<evidence type="ECO:0000256" key="8">
    <source>
        <dbReference type="ARBA" id="ARBA00022777"/>
    </source>
</evidence>
<proteinExistence type="predicted"/>
<dbReference type="GO" id="GO:0016301">
    <property type="term" value="F:kinase activity"/>
    <property type="evidence" value="ECO:0007669"/>
    <property type="project" value="UniProtKB-KW"/>
</dbReference>
<dbReference type="InterPro" id="IPR003352">
    <property type="entry name" value="PTS_EIIC"/>
</dbReference>
<dbReference type="GO" id="GO:0008982">
    <property type="term" value="F:protein-N(PI)-phosphohistidine-sugar phosphotransferase activity"/>
    <property type="evidence" value="ECO:0007669"/>
    <property type="project" value="InterPro"/>
</dbReference>
<name>A0AA37JJW4_9FIRM</name>
<dbReference type="RefSeq" id="WP_118041895.1">
    <property type="nucleotide sequence ID" value="NZ_BQNJ01000001.1"/>
</dbReference>
<dbReference type="InterPro" id="IPR011055">
    <property type="entry name" value="Dup_hybrid_motif"/>
</dbReference>
<feature type="domain" description="PTS EIIC type-1" evidence="16">
    <location>
        <begin position="106"/>
        <end position="464"/>
    </location>
</feature>